<organism evidence="1 2">
    <name type="scientific">Marinobacter antarcticus</name>
    <dbReference type="NCBI Taxonomy" id="564117"/>
    <lineage>
        <taxon>Bacteria</taxon>
        <taxon>Pseudomonadati</taxon>
        <taxon>Pseudomonadota</taxon>
        <taxon>Gammaproteobacteria</taxon>
        <taxon>Pseudomonadales</taxon>
        <taxon>Marinobacteraceae</taxon>
        <taxon>Marinobacter</taxon>
    </lineage>
</organism>
<name>A0A1M6VII3_9GAMM</name>
<reference evidence="2" key="1">
    <citation type="submission" date="2016-11" db="EMBL/GenBank/DDBJ databases">
        <authorList>
            <person name="Varghese N."/>
            <person name="Submissions S."/>
        </authorList>
    </citation>
    <scope>NUCLEOTIDE SEQUENCE [LARGE SCALE GENOMIC DNA]</scope>
    <source>
        <strain evidence="2">CGMCC 1.10835</strain>
    </source>
</reference>
<gene>
    <name evidence="1" type="ORF">SAMN05216369_3218</name>
</gene>
<keyword evidence="2" id="KW-1185">Reference proteome</keyword>
<evidence type="ECO:0000313" key="2">
    <source>
        <dbReference type="Proteomes" id="UP000184497"/>
    </source>
</evidence>
<sequence>MVTDSRLVQLEPERLDKRLHPLVKYFDREITEFSYRCFVCSSPEAYALKSGAAVRADGRAASA</sequence>
<dbReference type="Proteomes" id="UP000184497">
    <property type="component" value="Unassembled WGS sequence"/>
</dbReference>
<dbReference type="STRING" id="564117.SAMN05216369_3218"/>
<proteinExistence type="predicted"/>
<dbReference type="EMBL" id="FRAQ01000004">
    <property type="protein sequence ID" value="SHK81312.1"/>
    <property type="molecule type" value="Genomic_DNA"/>
</dbReference>
<protein>
    <submittedName>
        <fullName evidence="1">Uncharacterized protein</fullName>
    </submittedName>
</protein>
<dbReference type="AlphaFoldDB" id="A0A1M6VII3"/>
<accession>A0A1M6VII3</accession>
<evidence type="ECO:0000313" key="1">
    <source>
        <dbReference type="EMBL" id="SHK81312.1"/>
    </source>
</evidence>